<dbReference type="VEuPathDB" id="FungiDB:JI435_443570"/>
<protein>
    <submittedName>
        <fullName evidence="1">Uncharacterized protein</fullName>
    </submittedName>
</protein>
<name>A0A7U2I764_PHANO</name>
<organism evidence="1 2">
    <name type="scientific">Phaeosphaeria nodorum (strain SN15 / ATCC MYA-4574 / FGSC 10173)</name>
    <name type="common">Glume blotch fungus</name>
    <name type="synonym">Parastagonospora nodorum</name>
    <dbReference type="NCBI Taxonomy" id="321614"/>
    <lineage>
        <taxon>Eukaryota</taxon>
        <taxon>Fungi</taxon>
        <taxon>Dikarya</taxon>
        <taxon>Ascomycota</taxon>
        <taxon>Pezizomycotina</taxon>
        <taxon>Dothideomycetes</taxon>
        <taxon>Pleosporomycetidae</taxon>
        <taxon>Pleosporales</taxon>
        <taxon>Pleosporineae</taxon>
        <taxon>Phaeosphaeriaceae</taxon>
        <taxon>Parastagonospora</taxon>
    </lineage>
</organism>
<sequence length="87" mass="9968">MPVLLEASWPRIKRMEVKGAAFGVAVKYMPERPSHMGEDGQFDFEQSLRILLPDDAELVVEGQERDYKVISFDDLGLSMFEVDSEFK</sequence>
<dbReference type="EMBL" id="CP069039">
    <property type="protein sequence ID" value="QRD04505.1"/>
    <property type="molecule type" value="Genomic_DNA"/>
</dbReference>
<evidence type="ECO:0000313" key="1">
    <source>
        <dbReference type="EMBL" id="QRD04505.1"/>
    </source>
</evidence>
<dbReference type="Proteomes" id="UP000663193">
    <property type="component" value="Chromosome 17"/>
</dbReference>
<proteinExistence type="predicted"/>
<evidence type="ECO:0000313" key="2">
    <source>
        <dbReference type="Proteomes" id="UP000663193"/>
    </source>
</evidence>
<dbReference type="AlphaFoldDB" id="A0A7U2I764"/>
<gene>
    <name evidence="1" type="ORF">JI435_443570</name>
</gene>
<reference evidence="2" key="1">
    <citation type="journal article" date="2021" name="BMC Genomics">
        <title>Chromosome-level genome assembly and manually-curated proteome of model necrotroph Parastagonospora nodorum Sn15 reveals a genome-wide trove of candidate effector homologs, and redundancy of virulence-related functions within an accessory chromosome.</title>
        <authorList>
            <person name="Bertazzoni S."/>
            <person name="Jones D.A.B."/>
            <person name="Phan H.T."/>
            <person name="Tan K.-C."/>
            <person name="Hane J.K."/>
        </authorList>
    </citation>
    <scope>NUCLEOTIDE SEQUENCE [LARGE SCALE GENOMIC DNA]</scope>
    <source>
        <strain evidence="2">SN15 / ATCC MYA-4574 / FGSC 10173)</strain>
    </source>
</reference>
<accession>A0A7U2I764</accession>
<keyword evidence="2" id="KW-1185">Reference proteome</keyword>